<gene>
    <name evidence="2" type="ORF">GCM10011578_098790</name>
</gene>
<protein>
    <submittedName>
        <fullName evidence="2">Uncharacterized protein</fullName>
    </submittedName>
</protein>
<reference evidence="2" key="1">
    <citation type="journal article" date="2014" name="Int. J. Syst. Evol. Microbiol.">
        <title>Complete genome sequence of Corynebacterium casei LMG S-19264T (=DSM 44701T), isolated from a smear-ripened cheese.</title>
        <authorList>
            <consortium name="US DOE Joint Genome Institute (JGI-PGF)"/>
            <person name="Walter F."/>
            <person name="Albersmeier A."/>
            <person name="Kalinowski J."/>
            <person name="Ruckert C."/>
        </authorList>
    </citation>
    <scope>NUCLEOTIDE SEQUENCE</scope>
    <source>
        <strain evidence="2">CGMCC 4.7110</strain>
    </source>
</reference>
<reference evidence="2" key="2">
    <citation type="submission" date="2020-09" db="EMBL/GenBank/DDBJ databases">
        <authorList>
            <person name="Sun Q."/>
            <person name="Zhou Y."/>
        </authorList>
    </citation>
    <scope>NUCLEOTIDE SEQUENCE</scope>
    <source>
        <strain evidence="2">CGMCC 4.7110</strain>
    </source>
</reference>
<organism evidence="2 3">
    <name type="scientific">Streptomyces fuscichromogenes</name>
    <dbReference type="NCBI Taxonomy" id="1324013"/>
    <lineage>
        <taxon>Bacteria</taxon>
        <taxon>Bacillati</taxon>
        <taxon>Actinomycetota</taxon>
        <taxon>Actinomycetes</taxon>
        <taxon>Kitasatosporales</taxon>
        <taxon>Streptomycetaceae</taxon>
        <taxon>Streptomyces</taxon>
    </lineage>
</organism>
<feature type="region of interest" description="Disordered" evidence="1">
    <location>
        <begin position="1"/>
        <end position="35"/>
    </location>
</feature>
<evidence type="ECO:0000256" key="1">
    <source>
        <dbReference type="SAM" id="MobiDB-lite"/>
    </source>
</evidence>
<evidence type="ECO:0000313" key="3">
    <source>
        <dbReference type="Proteomes" id="UP000653411"/>
    </source>
</evidence>
<proteinExistence type="predicted"/>
<keyword evidence="3" id="KW-1185">Reference proteome</keyword>
<name>A0A917XQP5_9ACTN</name>
<evidence type="ECO:0000313" key="2">
    <source>
        <dbReference type="EMBL" id="GGN46158.1"/>
    </source>
</evidence>
<dbReference type="AlphaFoldDB" id="A0A917XQP5"/>
<sequence length="153" mass="15088">MATGGGGAEADGRLLAASDSLTRAPTVPSHPTLAHSPTAAGLWRAALAATAVRRPAGAGGFADAGLDEDLWPALTRASAAHTPALPDADLVACLSDSEDALLLAAQMVTHSVGAGKDTAVRRSALALLDAAAVRPADEQPAGPGVEGDAGQLR</sequence>
<dbReference type="RefSeq" id="WP_189269551.1">
    <property type="nucleotide sequence ID" value="NZ_BMML01000051.1"/>
</dbReference>
<dbReference type="Proteomes" id="UP000653411">
    <property type="component" value="Unassembled WGS sequence"/>
</dbReference>
<accession>A0A917XQP5</accession>
<dbReference type="EMBL" id="BMML01000051">
    <property type="protein sequence ID" value="GGN46158.1"/>
    <property type="molecule type" value="Genomic_DNA"/>
</dbReference>
<comment type="caution">
    <text evidence="2">The sequence shown here is derived from an EMBL/GenBank/DDBJ whole genome shotgun (WGS) entry which is preliminary data.</text>
</comment>